<dbReference type="Pfam" id="PF00892">
    <property type="entry name" value="EamA"/>
    <property type="match status" value="2"/>
</dbReference>
<dbReference type="RefSeq" id="WP_037769731.1">
    <property type="nucleotide sequence ID" value="NZ_JBEYBN010000129.1"/>
</dbReference>
<dbReference type="InterPro" id="IPR050638">
    <property type="entry name" value="AA-Vitamin_Transporters"/>
</dbReference>
<feature type="transmembrane region" description="Helical" evidence="6">
    <location>
        <begin position="264"/>
        <end position="283"/>
    </location>
</feature>
<dbReference type="EMBL" id="JBEYBN010000129">
    <property type="protein sequence ID" value="MEU2272844.1"/>
    <property type="molecule type" value="Genomic_DNA"/>
</dbReference>
<dbReference type="SUPFAM" id="SSF103481">
    <property type="entry name" value="Multidrug resistance efflux transporter EmrE"/>
    <property type="match status" value="2"/>
</dbReference>
<keyword evidence="9" id="KW-1185">Reference proteome</keyword>
<keyword evidence="4 6" id="KW-1133">Transmembrane helix</keyword>
<evidence type="ECO:0000313" key="9">
    <source>
        <dbReference type="Proteomes" id="UP001550603"/>
    </source>
</evidence>
<evidence type="ECO:0000256" key="3">
    <source>
        <dbReference type="ARBA" id="ARBA00022692"/>
    </source>
</evidence>
<dbReference type="InterPro" id="IPR037185">
    <property type="entry name" value="EmrE-like"/>
</dbReference>
<dbReference type="PANTHER" id="PTHR32322">
    <property type="entry name" value="INNER MEMBRANE TRANSPORTER"/>
    <property type="match status" value="1"/>
</dbReference>
<dbReference type="PANTHER" id="PTHR32322:SF2">
    <property type="entry name" value="EAMA DOMAIN-CONTAINING PROTEIN"/>
    <property type="match status" value="1"/>
</dbReference>
<evidence type="ECO:0000256" key="4">
    <source>
        <dbReference type="ARBA" id="ARBA00022989"/>
    </source>
</evidence>
<keyword evidence="5 6" id="KW-0472">Membrane</keyword>
<protein>
    <submittedName>
        <fullName evidence="8">EamA family transporter</fullName>
    </submittedName>
</protein>
<organism evidence="8 9">
    <name type="scientific">Streptomyces olindensis</name>
    <dbReference type="NCBI Taxonomy" id="358823"/>
    <lineage>
        <taxon>Bacteria</taxon>
        <taxon>Bacillati</taxon>
        <taxon>Actinomycetota</taxon>
        <taxon>Actinomycetes</taxon>
        <taxon>Kitasatosporales</taxon>
        <taxon>Streptomycetaceae</taxon>
        <taxon>Streptomyces</taxon>
    </lineage>
</organism>
<evidence type="ECO:0000256" key="6">
    <source>
        <dbReference type="SAM" id="Phobius"/>
    </source>
</evidence>
<name>A0ABV2Y9D4_9ACTN</name>
<dbReference type="InterPro" id="IPR000620">
    <property type="entry name" value="EamA_dom"/>
</dbReference>
<feature type="domain" description="EamA" evidence="7">
    <location>
        <begin position="9"/>
        <end position="135"/>
    </location>
</feature>
<feature type="transmembrane region" description="Helical" evidence="6">
    <location>
        <begin position="66"/>
        <end position="86"/>
    </location>
</feature>
<proteinExistence type="inferred from homology"/>
<evidence type="ECO:0000256" key="2">
    <source>
        <dbReference type="ARBA" id="ARBA00007362"/>
    </source>
</evidence>
<feature type="transmembrane region" description="Helical" evidence="6">
    <location>
        <begin position="36"/>
        <end position="54"/>
    </location>
</feature>
<feature type="transmembrane region" description="Helical" evidence="6">
    <location>
        <begin position="120"/>
        <end position="139"/>
    </location>
</feature>
<feature type="domain" description="EamA" evidence="7">
    <location>
        <begin position="145"/>
        <end position="277"/>
    </location>
</feature>
<feature type="transmembrane region" description="Helical" evidence="6">
    <location>
        <begin position="92"/>
        <end position="113"/>
    </location>
</feature>
<gene>
    <name evidence="8" type="ORF">ABZ568_41665</name>
</gene>
<feature type="transmembrane region" description="Helical" evidence="6">
    <location>
        <begin position="239"/>
        <end position="258"/>
    </location>
</feature>
<comment type="subcellular location">
    <subcellularLocation>
        <location evidence="1">Membrane</location>
        <topology evidence="1">Multi-pass membrane protein</topology>
    </subcellularLocation>
</comment>
<feature type="transmembrane region" description="Helical" evidence="6">
    <location>
        <begin position="209"/>
        <end position="227"/>
    </location>
</feature>
<feature type="transmembrane region" description="Helical" evidence="6">
    <location>
        <begin position="145"/>
        <end position="164"/>
    </location>
</feature>
<comment type="similarity">
    <text evidence="2">Belongs to the EamA transporter family.</text>
</comment>
<evidence type="ECO:0000313" key="8">
    <source>
        <dbReference type="EMBL" id="MEU2272844.1"/>
    </source>
</evidence>
<sequence length="312" mass="32017">MAASRPALIALTALAPVSWGTTYAVTTEFLPADRPLFTALVRALPAGLLLLALARVLPRGAWWWKAAVLGALNIGAFFPLLFLSAYRLPGGLAAVVGSAGPLFVAGLSALLLGQRPSARTLLTGVAAAFGVSLVVLRAAGQLDTLGLLAALASTASMSTGTVLTQRWGRPEGVGPLALTGWQLTAGGLLIAPLALLVEGAPPALDGPAVGGYLYLAVANTAVAYWLWFRGIGRLTATQVTFLGPLSPLTAAVVGWAALGQALTPVQLVGMGLALGATVAGQFVTPRKARTLRFPERNTRTDAKGATDEALRR</sequence>
<feature type="transmembrane region" description="Helical" evidence="6">
    <location>
        <begin position="176"/>
        <end position="197"/>
    </location>
</feature>
<evidence type="ECO:0000256" key="1">
    <source>
        <dbReference type="ARBA" id="ARBA00004141"/>
    </source>
</evidence>
<accession>A0ABV2Y9D4</accession>
<reference evidence="8 9" key="1">
    <citation type="submission" date="2024-06" db="EMBL/GenBank/DDBJ databases">
        <title>The Natural Products Discovery Center: Release of the First 8490 Sequenced Strains for Exploring Actinobacteria Biosynthetic Diversity.</title>
        <authorList>
            <person name="Kalkreuter E."/>
            <person name="Kautsar S.A."/>
            <person name="Yang D."/>
            <person name="Bader C.D."/>
            <person name="Teijaro C.N."/>
            <person name="Fluegel L."/>
            <person name="Davis C.M."/>
            <person name="Simpson J.R."/>
            <person name="Lauterbach L."/>
            <person name="Steele A.D."/>
            <person name="Gui C."/>
            <person name="Meng S."/>
            <person name="Li G."/>
            <person name="Viehrig K."/>
            <person name="Ye F."/>
            <person name="Su P."/>
            <person name="Kiefer A.F."/>
            <person name="Nichols A."/>
            <person name="Cepeda A.J."/>
            <person name="Yan W."/>
            <person name="Fan B."/>
            <person name="Jiang Y."/>
            <person name="Adhikari A."/>
            <person name="Zheng C.-J."/>
            <person name="Schuster L."/>
            <person name="Cowan T.M."/>
            <person name="Smanski M.J."/>
            <person name="Chevrette M.G."/>
            <person name="De Carvalho L.P.S."/>
            <person name="Shen B."/>
        </authorList>
    </citation>
    <scope>NUCLEOTIDE SEQUENCE [LARGE SCALE GENOMIC DNA]</scope>
    <source>
        <strain evidence="8 9">NPDC019583</strain>
    </source>
</reference>
<evidence type="ECO:0000259" key="7">
    <source>
        <dbReference type="Pfam" id="PF00892"/>
    </source>
</evidence>
<evidence type="ECO:0000256" key="5">
    <source>
        <dbReference type="ARBA" id="ARBA00023136"/>
    </source>
</evidence>
<comment type="caution">
    <text evidence="8">The sequence shown here is derived from an EMBL/GenBank/DDBJ whole genome shotgun (WGS) entry which is preliminary data.</text>
</comment>
<keyword evidence="3 6" id="KW-0812">Transmembrane</keyword>
<dbReference type="Proteomes" id="UP001550603">
    <property type="component" value="Unassembled WGS sequence"/>
</dbReference>